<sequence length="128" mass="14772">MTIQEQIYNWLVAGLQQSPVKFSEVFYYDRRDNQFFSILMTDYFLFESDGELAKDAISTYSASTLKQLKDRVGRINIDTDIIALPRLGDTEDDYLPQADNFLNLNAINIDETTIWEVEESGSITLKIE</sequence>
<name>A0A1G7DU09_9SPHI</name>
<organism evidence="1 2">
    <name type="scientific">Mucilaginibacter pineti</name>
    <dbReference type="NCBI Taxonomy" id="1391627"/>
    <lineage>
        <taxon>Bacteria</taxon>
        <taxon>Pseudomonadati</taxon>
        <taxon>Bacteroidota</taxon>
        <taxon>Sphingobacteriia</taxon>
        <taxon>Sphingobacteriales</taxon>
        <taxon>Sphingobacteriaceae</taxon>
        <taxon>Mucilaginibacter</taxon>
    </lineage>
</organism>
<dbReference type="STRING" id="1391627.SAMN05216464_107122"/>
<dbReference type="Proteomes" id="UP000199072">
    <property type="component" value="Unassembled WGS sequence"/>
</dbReference>
<gene>
    <name evidence="1" type="ORF">SAMN05216464_107122</name>
</gene>
<protein>
    <submittedName>
        <fullName evidence="1">Uncharacterized protein</fullName>
    </submittedName>
</protein>
<dbReference type="AlphaFoldDB" id="A0A1G7DU09"/>
<evidence type="ECO:0000313" key="2">
    <source>
        <dbReference type="Proteomes" id="UP000199072"/>
    </source>
</evidence>
<dbReference type="OrthoDB" id="795567at2"/>
<accession>A0A1G7DU09</accession>
<reference evidence="1 2" key="1">
    <citation type="submission" date="2016-10" db="EMBL/GenBank/DDBJ databases">
        <authorList>
            <person name="de Groot N.N."/>
        </authorList>
    </citation>
    <scope>NUCLEOTIDE SEQUENCE [LARGE SCALE GENOMIC DNA]</scope>
    <source>
        <strain evidence="1 2">47C3B</strain>
    </source>
</reference>
<proteinExistence type="predicted"/>
<evidence type="ECO:0000313" key="1">
    <source>
        <dbReference type="EMBL" id="SDE54941.1"/>
    </source>
</evidence>
<keyword evidence="2" id="KW-1185">Reference proteome</keyword>
<dbReference type="RefSeq" id="WP_091150452.1">
    <property type="nucleotide sequence ID" value="NZ_FNAI01000007.1"/>
</dbReference>
<dbReference type="EMBL" id="FNAI01000007">
    <property type="protein sequence ID" value="SDE54941.1"/>
    <property type="molecule type" value="Genomic_DNA"/>
</dbReference>